<dbReference type="OrthoDB" id="9781789at2"/>
<organism evidence="12 13">
    <name type="scientific">Marinicella litoralis</name>
    <dbReference type="NCBI Taxonomy" id="644220"/>
    <lineage>
        <taxon>Bacteria</taxon>
        <taxon>Pseudomonadati</taxon>
        <taxon>Pseudomonadota</taxon>
        <taxon>Gammaproteobacteria</taxon>
        <taxon>Lysobacterales</taxon>
        <taxon>Marinicellaceae</taxon>
        <taxon>Marinicella</taxon>
    </lineage>
</organism>
<dbReference type="InterPro" id="IPR015813">
    <property type="entry name" value="Pyrv/PenolPyrv_kinase-like_dom"/>
</dbReference>
<evidence type="ECO:0000256" key="6">
    <source>
        <dbReference type="ARBA" id="ARBA00022723"/>
    </source>
</evidence>
<sequence>MSNINQLVAKKLAGEKLAMLTCYDYSSALIMSQSDVEMILVGDSAAMVMHGESSTLPIDYHTMAQHVRAVAKGAPNKFIIGDMPFLSYRKSLDENMQAVETLMKAGAHAIKLEGVTGNETLIKHIVESGIPVMGHLGLTPQSVNQLGGFKVQGKSVDAQKKIIEDAKTLESLGCFSVVLECVPDELTKELVKYTNMITIGIGAGAAVDGQVLVLQDMLGFSSSFSPKFLRRYLNTEKLFLEAFNAYAKDVKNKQYPDQSEQY</sequence>
<evidence type="ECO:0000256" key="8">
    <source>
        <dbReference type="HAMAP-Rule" id="MF_00156"/>
    </source>
</evidence>
<keyword evidence="5 8" id="KW-0808">Transferase</keyword>
<keyword evidence="8 11" id="KW-0460">Magnesium</keyword>
<dbReference type="PIRSF" id="PIRSF000388">
    <property type="entry name" value="Pantoate_hydroxy_MeTrfase"/>
    <property type="match status" value="1"/>
</dbReference>
<comment type="similarity">
    <text evidence="2 8">Belongs to the PanB family.</text>
</comment>
<dbReference type="GO" id="GO:0008168">
    <property type="term" value="F:methyltransferase activity"/>
    <property type="evidence" value="ECO:0007669"/>
    <property type="project" value="UniProtKB-KW"/>
</dbReference>
<protein>
    <recommendedName>
        <fullName evidence="8">3-methyl-2-oxobutanoate hydroxymethyltransferase</fullName>
        <ecNumber evidence="8">2.1.2.11</ecNumber>
    </recommendedName>
    <alternativeName>
        <fullName evidence="8">Ketopantoate hydroxymethyltransferase</fullName>
        <shortName evidence="8">KPHMT</shortName>
    </alternativeName>
</protein>
<evidence type="ECO:0000256" key="10">
    <source>
        <dbReference type="PIRSR" id="PIRSR000388-2"/>
    </source>
</evidence>
<dbReference type="GO" id="GO:0000287">
    <property type="term" value="F:magnesium ion binding"/>
    <property type="evidence" value="ECO:0007669"/>
    <property type="project" value="TreeGrafter"/>
</dbReference>
<dbReference type="Gene3D" id="3.20.20.60">
    <property type="entry name" value="Phosphoenolpyruvate-binding domains"/>
    <property type="match status" value="1"/>
</dbReference>
<keyword evidence="6 8" id="KW-0479">Metal-binding</keyword>
<dbReference type="GO" id="GO:0005737">
    <property type="term" value="C:cytoplasm"/>
    <property type="evidence" value="ECO:0007669"/>
    <property type="project" value="UniProtKB-SubCell"/>
</dbReference>
<dbReference type="HAMAP" id="MF_00156">
    <property type="entry name" value="PanB"/>
    <property type="match status" value="1"/>
</dbReference>
<dbReference type="AlphaFoldDB" id="A0A4R6XMG8"/>
<feature type="binding site" evidence="8 11">
    <location>
        <position position="113"/>
    </location>
    <ligand>
        <name>Mg(2+)</name>
        <dbReference type="ChEBI" id="CHEBI:18420"/>
    </ligand>
</feature>
<dbReference type="InterPro" id="IPR003700">
    <property type="entry name" value="Pantoate_hydroxy_MeTrfase"/>
</dbReference>
<evidence type="ECO:0000313" key="13">
    <source>
        <dbReference type="Proteomes" id="UP000295724"/>
    </source>
</evidence>
<gene>
    <name evidence="8" type="primary">panB</name>
    <name evidence="12" type="ORF">C8D91_1833</name>
</gene>
<feature type="binding site" evidence="8 10">
    <location>
        <begin position="43"/>
        <end position="44"/>
    </location>
    <ligand>
        <name>3-methyl-2-oxobutanoate</name>
        <dbReference type="ChEBI" id="CHEBI:11851"/>
    </ligand>
</feature>
<keyword evidence="4 8" id="KW-0566">Pantothenate biosynthesis</keyword>
<evidence type="ECO:0000256" key="3">
    <source>
        <dbReference type="ARBA" id="ARBA00011424"/>
    </source>
</evidence>
<feature type="active site" description="Proton acceptor" evidence="8 9">
    <location>
        <position position="180"/>
    </location>
</feature>
<keyword evidence="8" id="KW-0963">Cytoplasm</keyword>
<accession>A0A4R6XMG8</accession>
<evidence type="ECO:0000256" key="9">
    <source>
        <dbReference type="PIRSR" id="PIRSR000388-1"/>
    </source>
</evidence>
<dbReference type="EMBL" id="SNZB01000003">
    <property type="protein sequence ID" value="TDR20855.1"/>
    <property type="molecule type" value="Genomic_DNA"/>
</dbReference>
<dbReference type="PANTHER" id="PTHR20881:SF0">
    <property type="entry name" value="3-METHYL-2-OXOBUTANOATE HYDROXYMETHYLTRANSFERASE"/>
    <property type="match status" value="1"/>
</dbReference>
<comment type="pathway">
    <text evidence="1 8">Cofactor biosynthesis; (R)-pantothenate biosynthesis; (R)-pantoate from 3-methyl-2-oxobutanoate: step 1/2.</text>
</comment>
<evidence type="ECO:0000313" key="12">
    <source>
        <dbReference type="EMBL" id="TDR20855.1"/>
    </source>
</evidence>
<dbReference type="FunFam" id="3.20.20.60:FF:000003">
    <property type="entry name" value="3-methyl-2-oxobutanoate hydroxymethyltransferase"/>
    <property type="match status" value="1"/>
</dbReference>
<comment type="catalytic activity">
    <reaction evidence="8">
        <text>(6R)-5,10-methylene-5,6,7,8-tetrahydrofolate + 3-methyl-2-oxobutanoate + H2O = 2-dehydropantoate + (6S)-5,6,7,8-tetrahydrofolate</text>
        <dbReference type="Rhea" id="RHEA:11824"/>
        <dbReference type="ChEBI" id="CHEBI:11561"/>
        <dbReference type="ChEBI" id="CHEBI:11851"/>
        <dbReference type="ChEBI" id="CHEBI:15377"/>
        <dbReference type="ChEBI" id="CHEBI:15636"/>
        <dbReference type="ChEBI" id="CHEBI:57453"/>
        <dbReference type="EC" id="2.1.2.11"/>
    </reaction>
</comment>
<dbReference type="GO" id="GO:0015940">
    <property type="term" value="P:pantothenate biosynthetic process"/>
    <property type="evidence" value="ECO:0007669"/>
    <property type="project" value="UniProtKB-UniRule"/>
</dbReference>
<dbReference type="GO" id="GO:0032259">
    <property type="term" value="P:methylation"/>
    <property type="evidence" value="ECO:0007669"/>
    <property type="project" value="UniProtKB-KW"/>
</dbReference>
<dbReference type="UniPathway" id="UPA00028">
    <property type="reaction ID" value="UER00003"/>
</dbReference>
<dbReference type="NCBIfam" id="NF001452">
    <property type="entry name" value="PRK00311.1"/>
    <property type="match status" value="1"/>
</dbReference>
<dbReference type="Proteomes" id="UP000295724">
    <property type="component" value="Unassembled WGS sequence"/>
</dbReference>
<evidence type="ECO:0000256" key="11">
    <source>
        <dbReference type="PIRSR" id="PIRSR000388-3"/>
    </source>
</evidence>
<name>A0A4R6XMG8_9GAMM</name>
<evidence type="ECO:0000256" key="4">
    <source>
        <dbReference type="ARBA" id="ARBA00022655"/>
    </source>
</evidence>
<comment type="cofactor">
    <cofactor evidence="8 11">
        <name>Mg(2+)</name>
        <dbReference type="ChEBI" id="CHEBI:18420"/>
    </cofactor>
    <text evidence="8 11">Binds 1 Mg(2+) ion per subunit.</text>
</comment>
<dbReference type="GO" id="GO:0003864">
    <property type="term" value="F:3-methyl-2-oxobutanoate hydroxymethyltransferase activity"/>
    <property type="evidence" value="ECO:0007669"/>
    <property type="project" value="UniProtKB-UniRule"/>
</dbReference>
<dbReference type="RefSeq" id="WP_099018677.1">
    <property type="nucleotide sequence ID" value="NZ_NIHB01000001.1"/>
</dbReference>
<keyword evidence="12" id="KW-0489">Methyltransferase</keyword>
<comment type="subcellular location">
    <subcellularLocation>
        <location evidence="8">Cytoplasm</location>
    </subcellularLocation>
</comment>
<evidence type="ECO:0000256" key="5">
    <source>
        <dbReference type="ARBA" id="ARBA00022679"/>
    </source>
</evidence>
<reference evidence="12 13" key="1">
    <citation type="submission" date="2019-03" db="EMBL/GenBank/DDBJ databases">
        <title>Genomic Encyclopedia of Type Strains, Phase IV (KMG-IV): sequencing the most valuable type-strain genomes for metagenomic binning, comparative biology and taxonomic classification.</title>
        <authorList>
            <person name="Goeker M."/>
        </authorList>
    </citation>
    <scope>NUCLEOTIDE SEQUENCE [LARGE SCALE GENOMIC DNA]</scope>
    <source>
        <strain evidence="12 13">DSM 25488</strain>
    </source>
</reference>
<evidence type="ECO:0000256" key="1">
    <source>
        <dbReference type="ARBA" id="ARBA00005033"/>
    </source>
</evidence>
<feature type="binding site" evidence="8 11">
    <location>
        <position position="82"/>
    </location>
    <ligand>
        <name>Mg(2+)</name>
        <dbReference type="ChEBI" id="CHEBI:18420"/>
    </ligand>
</feature>
<dbReference type="SUPFAM" id="SSF51621">
    <property type="entry name" value="Phosphoenolpyruvate/pyruvate domain"/>
    <property type="match status" value="1"/>
</dbReference>
<dbReference type="CDD" id="cd06557">
    <property type="entry name" value="KPHMT-like"/>
    <property type="match status" value="1"/>
</dbReference>
<dbReference type="Pfam" id="PF02548">
    <property type="entry name" value="Pantoate_transf"/>
    <property type="match status" value="1"/>
</dbReference>
<dbReference type="NCBIfam" id="TIGR00222">
    <property type="entry name" value="panB"/>
    <property type="match status" value="1"/>
</dbReference>
<dbReference type="PANTHER" id="PTHR20881">
    <property type="entry name" value="3-METHYL-2-OXOBUTANOATE HYDROXYMETHYLTRANSFERASE"/>
    <property type="match status" value="1"/>
</dbReference>
<proteinExistence type="inferred from homology"/>
<evidence type="ECO:0000256" key="2">
    <source>
        <dbReference type="ARBA" id="ARBA00008676"/>
    </source>
</evidence>
<feature type="binding site" evidence="8 10">
    <location>
        <position position="111"/>
    </location>
    <ligand>
        <name>3-methyl-2-oxobutanoate</name>
        <dbReference type="ChEBI" id="CHEBI:11851"/>
    </ligand>
</feature>
<dbReference type="InterPro" id="IPR040442">
    <property type="entry name" value="Pyrv_kinase-like_dom_sf"/>
</dbReference>
<dbReference type="EC" id="2.1.2.11" evidence="8"/>
<keyword evidence="13" id="KW-1185">Reference proteome</keyword>
<feature type="binding site" evidence="8 11">
    <location>
        <position position="43"/>
    </location>
    <ligand>
        <name>Mg(2+)</name>
        <dbReference type="ChEBI" id="CHEBI:18420"/>
    </ligand>
</feature>
<comment type="function">
    <text evidence="7 8">Catalyzes the reversible reaction in which hydroxymethyl group from 5,10-methylenetetrahydrofolate is transferred onto alpha-ketoisovalerate to form ketopantoate.</text>
</comment>
<comment type="caution">
    <text evidence="12">The sequence shown here is derived from an EMBL/GenBank/DDBJ whole genome shotgun (WGS) entry which is preliminary data.</text>
</comment>
<feature type="binding site" evidence="8 10">
    <location>
        <position position="82"/>
    </location>
    <ligand>
        <name>3-methyl-2-oxobutanoate</name>
        <dbReference type="ChEBI" id="CHEBI:11851"/>
    </ligand>
</feature>
<evidence type="ECO:0000256" key="7">
    <source>
        <dbReference type="ARBA" id="ARBA00056497"/>
    </source>
</evidence>
<comment type="subunit">
    <text evidence="3 8">Homodecamer; pentamer of dimers.</text>
</comment>